<name>A0A6P8GEX6_CLUHA</name>
<dbReference type="GO" id="GO:0005829">
    <property type="term" value="C:cytosol"/>
    <property type="evidence" value="ECO:0007669"/>
    <property type="project" value="UniProtKB-SubCell"/>
</dbReference>
<dbReference type="GO" id="GO:0031965">
    <property type="term" value="C:nuclear membrane"/>
    <property type="evidence" value="ECO:0007669"/>
    <property type="project" value="UniProtKB-SubCell"/>
</dbReference>
<proteinExistence type="inferred from homology"/>
<evidence type="ECO:0000256" key="2">
    <source>
        <dbReference type="ARBA" id="ARBA00004514"/>
    </source>
</evidence>
<keyword evidence="5" id="KW-0963">Cytoplasm</keyword>
<dbReference type="InterPro" id="IPR036717">
    <property type="entry name" value="GFRP_sf"/>
</dbReference>
<reference evidence="10" key="1">
    <citation type="submission" date="2025-08" db="UniProtKB">
        <authorList>
            <consortium name="RefSeq"/>
        </authorList>
    </citation>
    <scope>IDENTIFICATION</scope>
</reference>
<dbReference type="PANTHER" id="PTHR16852">
    <property type="entry name" value="GTP CYCLOHYDROLASE 1 FEEDBACK REGULATORY PROTEIN"/>
    <property type="match status" value="1"/>
</dbReference>
<evidence type="ECO:0000313" key="9">
    <source>
        <dbReference type="Proteomes" id="UP000515152"/>
    </source>
</evidence>
<evidence type="ECO:0000256" key="7">
    <source>
        <dbReference type="ARBA" id="ARBA00023242"/>
    </source>
</evidence>
<sequence length="100" mass="10894">MTNIVITNGVTFGLETGATVVGDDMSGPAIKNYLGARKTTMLGNNFEEYHVDGPPRTETVLDKLENISISVVSVTGVDQTLIWSVHKDNTMWAEQPSRVI</sequence>
<accession>A0A6P8GEX6</accession>
<dbReference type="KEGG" id="char:116223798"/>
<evidence type="ECO:0000256" key="6">
    <source>
        <dbReference type="ARBA" id="ARBA00023136"/>
    </source>
</evidence>
<evidence type="ECO:0000256" key="5">
    <source>
        <dbReference type="ARBA" id="ARBA00022490"/>
    </source>
</evidence>
<keyword evidence="6" id="KW-0472">Membrane</keyword>
<dbReference type="PANTHER" id="PTHR16852:SF2">
    <property type="entry name" value="GTP CYCLOHYDROLASE 1 FEEDBACK REGULATORY PROTEIN"/>
    <property type="match status" value="1"/>
</dbReference>
<dbReference type="Gene3D" id="3.30.1410.10">
    <property type="entry name" value="GTP cyclohydrolase I feedback regulatory protein GFRP"/>
    <property type="match status" value="1"/>
</dbReference>
<evidence type="ECO:0000313" key="10">
    <source>
        <dbReference type="RefSeq" id="XP_031437663.1"/>
    </source>
</evidence>
<comment type="subcellular location">
    <subcellularLocation>
        <location evidence="2">Cytoplasm</location>
        <location evidence="2">Cytosol</location>
    </subcellularLocation>
    <subcellularLocation>
        <location evidence="1">Nucleus membrane</location>
    </subcellularLocation>
</comment>
<dbReference type="AlphaFoldDB" id="A0A6P8GEX6"/>
<keyword evidence="7" id="KW-0539">Nucleus</keyword>
<dbReference type="Pfam" id="PF06399">
    <property type="entry name" value="GFRP"/>
    <property type="match status" value="1"/>
</dbReference>
<dbReference type="GeneID" id="116223798"/>
<evidence type="ECO:0000256" key="4">
    <source>
        <dbReference type="ARBA" id="ARBA00020099"/>
    </source>
</evidence>
<dbReference type="GO" id="GO:0009890">
    <property type="term" value="P:negative regulation of biosynthetic process"/>
    <property type="evidence" value="ECO:0007669"/>
    <property type="project" value="InterPro"/>
</dbReference>
<comment type="similarity">
    <text evidence="3">Belongs to the GFRP family.</text>
</comment>
<dbReference type="FunFam" id="3.30.1410.10:FF:000001">
    <property type="entry name" value="GTP cyclohydrolase 1 feedback regulatory protein"/>
    <property type="match status" value="1"/>
</dbReference>
<evidence type="ECO:0000256" key="8">
    <source>
        <dbReference type="ARBA" id="ARBA00032599"/>
    </source>
</evidence>
<evidence type="ECO:0000256" key="1">
    <source>
        <dbReference type="ARBA" id="ARBA00004126"/>
    </source>
</evidence>
<dbReference type="SUPFAM" id="SSF69761">
    <property type="entry name" value="GTP cyclohydrolase I feedback regulatory protein, GFRP"/>
    <property type="match status" value="1"/>
</dbReference>
<dbReference type="OrthoDB" id="64291at2759"/>
<dbReference type="InterPro" id="IPR009112">
    <property type="entry name" value="GTP_CycHdrlase_I_reg"/>
</dbReference>
<organism evidence="9 10">
    <name type="scientific">Clupea harengus</name>
    <name type="common">Atlantic herring</name>
    <dbReference type="NCBI Taxonomy" id="7950"/>
    <lineage>
        <taxon>Eukaryota</taxon>
        <taxon>Metazoa</taxon>
        <taxon>Chordata</taxon>
        <taxon>Craniata</taxon>
        <taxon>Vertebrata</taxon>
        <taxon>Euteleostomi</taxon>
        <taxon>Actinopterygii</taxon>
        <taxon>Neopterygii</taxon>
        <taxon>Teleostei</taxon>
        <taxon>Clupei</taxon>
        <taxon>Clupeiformes</taxon>
        <taxon>Clupeoidei</taxon>
        <taxon>Clupeidae</taxon>
        <taxon>Clupea</taxon>
    </lineage>
</organism>
<keyword evidence="9" id="KW-1185">Reference proteome</keyword>
<dbReference type="RefSeq" id="XP_031437663.1">
    <property type="nucleotide sequence ID" value="XM_031581803.2"/>
</dbReference>
<protein>
    <recommendedName>
        <fullName evidence="4">GTP cyclohydrolase 1 feedback regulatory protein</fullName>
    </recommendedName>
    <alternativeName>
        <fullName evidence="8">GTP cyclohydrolase I feedback regulatory protein</fullName>
    </alternativeName>
</protein>
<dbReference type="Proteomes" id="UP000515152">
    <property type="component" value="Chromosome 15"/>
</dbReference>
<dbReference type="GO" id="GO:0044549">
    <property type="term" value="F:GTP cyclohydrolase binding"/>
    <property type="evidence" value="ECO:0007669"/>
    <property type="project" value="TreeGrafter"/>
</dbReference>
<gene>
    <name evidence="10" type="primary">LOC116223798</name>
</gene>
<evidence type="ECO:0000256" key="3">
    <source>
        <dbReference type="ARBA" id="ARBA00007605"/>
    </source>
</evidence>